<feature type="transmembrane region" description="Helical" evidence="1">
    <location>
        <begin position="83"/>
        <end position="103"/>
    </location>
</feature>
<dbReference type="EMBL" id="OB797452">
    <property type="protein sequence ID" value="CAD7434342.1"/>
    <property type="molecule type" value="Genomic_DNA"/>
</dbReference>
<dbReference type="AlphaFoldDB" id="A0A7R9EIR9"/>
<keyword evidence="1" id="KW-0472">Membrane</keyword>
<evidence type="ECO:0000256" key="1">
    <source>
        <dbReference type="SAM" id="Phobius"/>
    </source>
</evidence>
<gene>
    <name evidence="2" type="ORF">TMSB3V08_LOCUS10995</name>
</gene>
<reference evidence="2" key="1">
    <citation type="submission" date="2020-11" db="EMBL/GenBank/DDBJ databases">
        <authorList>
            <person name="Tran Van P."/>
        </authorList>
    </citation>
    <scope>NUCLEOTIDE SEQUENCE</scope>
</reference>
<sequence>MEASQGQKDTPGVKDATTTLGNGMQASCAAKNHSSLRMPVATVDNCSVRSVSSEDVSYGAGVRSQCCGKAANPAYKTGRRLQLLQMLVLPFIPILALIVQTSITLRDILVYRQEVAEIDLQVQWL</sequence>
<accession>A0A7R9EIR9</accession>
<proteinExistence type="predicted"/>
<keyword evidence="1" id="KW-1133">Transmembrane helix</keyword>
<organism evidence="2">
    <name type="scientific">Timema monikensis</name>
    <dbReference type="NCBI Taxonomy" id="170555"/>
    <lineage>
        <taxon>Eukaryota</taxon>
        <taxon>Metazoa</taxon>
        <taxon>Ecdysozoa</taxon>
        <taxon>Arthropoda</taxon>
        <taxon>Hexapoda</taxon>
        <taxon>Insecta</taxon>
        <taxon>Pterygota</taxon>
        <taxon>Neoptera</taxon>
        <taxon>Polyneoptera</taxon>
        <taxon>Phasmatodea</taxon>
        <taxon>Timematodea</taxon>
        <taxon>Timematoidea</taxon>
        <taxon>Timematidae</taxon>
        <taxon>Timema</taxon>
    </lineage>
</organism>
<name>A0A7R9EIR9_9NEOP</name>
<protein>
    <submittedName>
        <fullName evidence="2">Uncharacterized protein</fullName>
    </submittedName>
</protein>
<evidence type="ECO:0000313" key="2">
    <source>
        <dbReference type="EMBL" id="CAD7434342.1"/>
    </source>
</evidence>
<keyword evidence="1" id="KW-0812">Transmembrane</keyword>